<keyword evidence="1" id="KW-0732">Signal</keyword>
<feature type="domain" description="DUF6268" evidence="2">
    <location>
        <begin position="75"/>
        <end position="245"/>
    </location>
</feature>
<feature type="signal peptide" evidence="1">
    <location>
        <begin position="1"/>
        <end position="19"/>
    </location>
</feature>
<comment type="caution">
    <text evidence="3">The sequence shown here is derived from an EMBL/GenBank/DDBJ whole genome shotgun (WGS) entry which is preliminary data.</text>
</comment>
<dbReference type="InterPro" id="IPR046235">
    <property type="entry name" value="DUF6268"/>
</dbReference>
<evidence type="ECO:0000313" key="4">
    <source>
        <dbReference type="Proteomes" id="UP000196102"/>
    </source>
</evidence>
<dbReference type="RefSeq" id="WP_303686185.1">
    <property type="nucleotide sequence ID" value="NZ_CAJXYO010000016.1"/>
</dbReference>
<accession>A0A1Z8B614</accession>
<name>A0A1Z8B614_9FLAO</name>
<protein>
    <recommendedName>
        <fullName evidence="2">DUF6268 domain-containing protein</fullName>
    </recommendedName>
</protein>
<evidence type="ECO:0000256" key="1">
    <source>
        <dbReference type="SAM" id="SignalP"/>
    </source>
</evidence>
<evidence type="ECO:0000259" key="2">
    <source>
        <dbReference type="Pfam" id="PF19783"/>
    </source>
</evidence>
<dbReference type="Proteomes" id="UP000196102">
    <property type="component" value="Unassembled WGS sequence"/>
</dbReference>
<sequence>MKYRITLMALVLSFGVASAQNYLDIARLNVGSTTLEDVDGQNETDVSNVNFEFLYPTPVNDKTILITGLTVENTNLNLRSDLNSEGLTMTRLNLGAKVYHSRKWTGTYLLLPKLASNFNDVGSNDFQFGAIALLEYRHKNRFRTKYGLYSSSEEFGTIITPLLGVYYRTPNNKFYIDAAFPIRMEANYSITKKFSLGADLRTSIKSYNVGGDLDGYVQEESIRFGFYAGYSFLKDQLILRAKAGLDTTDYGLYRTNDTVGAQILTFQVEGDDRLRLNKEFASSVFLGLDVIYRLDL</sequence>
<feature type="chain" id="PRO_5012893710" description="DUF6268 domain-containing protein" evidence="1">
    <location>
        <begin position="20"/>
        <end position="296"/>
    </location>
</feature>
<proteinExistence type="predicted"/>
<evidence type="ECO:0000313" key="3">
    <source>
        <dbReference type="EMBL" id="OUS18024.1"/>
    </source>
</evidence>
<dbReference type="Pfam" id="PF19783">
    <property type="entry name" value="DUF6268"/>
    <property type="match status" value="1"/>
</dbReference>
<dbReference type="EMBL" id="MAAX01000073">
    <property type="protein sequence ID" value="OUS18024.1"/>
    <property type="molecule type" value="Genomic_DNA"/>
</dbReference>
<reference evidence="4" key="1">
    <citation type="journal article" date="2017" name="Proc. Natl. Acad. Sci. U.S.A.">
        <title>Simulation of Deepwater Horizon oil plume reveals substrate specialization within a complex community of hydrocarbon-degraders.</title>
        <authorList>
            <person name="Hu P."/>
            <person name="Dubinsky E.A."/>
            <person name="Probst A.J."/>
            <person name="Wang J."/>
            <person name="Sieber C.M.K."/>
            <person name="Tom L.M."/>
            <person name="Gardinali P."/>
            <person name="Banfield J.F."/>
            <person name="Atlas R.M."/>
            <person name="Andersen G.L."/>
        </authorList>
    </citation>
    <scope>NUCLEOTIDE SEQUENCE [LARGE SCALE GENOMIC DNA]</scope>
</reference>
<dbReference type="AlphaFoldDB" id="A0A1Z8B614"/>
<gene>
    <name evidence="3" type="ORF">A9Q93_04470</name>
</gene>
<organism evidence="3 4">
    <name type="scientific">Nonlabens dokdonensis</name>
    <dbReference type="NCBI Taxonomy" id="328515"/>
    <lineage>
        <taxon>Bacteria</taxon>
        <taxon>Pseudomonadati</taxon>
        <taxon>Bacteroidota</taxon>
        <taxon>Flavobacteriia</taxon>
        <taxon>Flavobacteriales</taxon>
        <taxon>Flavobacteriaceae</taxon>
        <taxon>Nonlabens</taxon>
    </lineage>
</organism>